<keyword evidence="2" id="KW-1185">Reference proteome</keyword>
<protein>
    <recommendedName>
        <fullName evidence="3">Reverse transcriptase</fullName>
    </recommendedName>
</protein>
<proteinExistence type="predicted"/>
<gene>
    <name evidence="1" type="ORF">O181_106893</name>
</gene>
<dbReference type="Proteomes" id="UP000765509">
    <property type="component" value="Unassembled WGS sequence"/>
</dbReference>
<evidence type="ECO:0000313" key="2">
    <source>
        <dbReference type="Proteomes" id="UP000765509"/>
    </source>
</evidence>
<dbReference type="OrthoDB" id="5985335at2759"/>
<evidence type="ECO:0008006" key="3">
    <source>
        <dbReference type="Google" id="ProtNLM"/>
    </source>
</evidence>
<accession>A0A9Q3JRI9</accession>
<dbReference type="EMBL" id="AVOT02080339">
    <property type="protein sequence ID" value="MBW0567178.1"/>
    <property type="molecule type" value="Genomic_DNA"/>
</dbReference>
<evidence type="ECO:0000313" key="1">
    <source>
        <dbReference type="EMBL" id="MBW0567178.1"/>
    </source>
</evidence>
<name>A0A9Q3JRI9_9BASI</name>
<organism evidence="1 2">
    <name type="scientific">Austropuccinia psidii MF-1</name>
    <dbReference type="NCBI Taxonomy" id="1389203"/>
    <lineage>
        <taxon>Eukaryota</taxon>
        <taxon>Fungi</taxon>
        <taxon>Dikarya</taxon>
        <taxon>Basidiomycota</taxon>
        <taxon>Pucciniomycotina</taxon>
        <taxon>Pucciniomycetes</taxon>
        <taxon>Pucciniales</taxon>
        <taxon>Sphaerophragmiaceae</taxon>
        <taxon>Austropuccinia</taxon>
    </lineage>
</organism>
<dbReference type="SUPFAM" id="SSF56672">
    <property type="entry name" value="DNA/RNA polymerases"/>
    <property type="match status" value="1"/>
</dbReference>
<sequence>MLSHISSSLYKSCSKYVAYEITKGMWDAYERIKHELTNAPVSMLPVFESILKMYIDETCSKGLVESLNKRRIVDCEPREGLIFYISRKLKYLEARYGVTQKEFLCLTTNMLILWWKTAIQEYRDNMTTIFKEGERHTNAVGVSRWPLDNFKRNPVYDS</sequence>
<reference evidence="1" key="1">
    <citation type="submission" date="2021-03" db="EMBL/GenBank/DDBJ databases">
        <title>Draft genome sequence of rust myrtle Austropuccinia psidii MF-1, a brazilian biotype.</title>
        <authorList>
            <person name="Quecine M.C."/>
            <person name="Pachon D.M.R."/>
            <person name="Bonatelli M.L."/>
            <person name="Correr F.H."/>
            <person name="Franceschini L.M."/>
            <person name="Leite T.F."/>
            <person name="Margarido G.R.A."/>
            <person name="Almeida C.A."/>
            <person name="Ferrarezi J.A."/>
            <person name="Labate C.A."/>
        </authorList>
    </citation>
    <scope>NUCLEOTIDE SEQUENCE</scope>
    <source>
        <strain evidence="1">MF-1</strain>
    </source>
</reference>
<dbReference type="AlphaFoldDB" id="A0A9Q3JRI9"/>
<comment type="caution">
    <text evidence="1">The sequence shown here is derived from an EMBL/GenBank/DDBJ whole genome shotgun (WGS) entry which is preliminary data.</text>
</comment>
<dbReference type="InterPro" id="IPR043502">
    <property type="entry name" value="DNA/RNA_pol_sf"/>
</dbReference>